<dbReference type="PANTHER" id="PTHR12745:SF6">
    <property type="entry name" value="PROTEIN ST7 HOMOLOG"/>
    <property type="match status" value="1"/>
</dbReference>
<name>A0A8S2ZAE9_9BILA</name>
<dbReference type="InterPro" id="IPR007311">
    <property type="entry name" value="ST7"/>
</dbReference>
<dbReference type="EMBL" id="CAJOBJ010104314">
    <property type="protein sequence ID" value="CAF4602002.1"/>
    <property type="molecule type" value="Genomic_DNA"/>
</dbReference>
<dbReference type="GO" id="GO:0016020">
    <property type="term" value="C:membrane"/>
    <property type="evidence" value="ECO:0007669"/>
    <property type="project" value="UniProtKB-SubCell"/>
</dbReference>
<evidence type="ECO:0000313" key="8">
    <source>
        <dbReference type="EMBL" id="CAF4602002.1"/>
    </source>
</evidence>
<evidence type="ECO:0000256" key="1">
    <source>
        <dbReference type="ARBA" id="ARBA00004141"/>
    </source>
</evidence>
<accession>A0A8S2ZAE9</accession>
<comment type="caution">
    <text evidence="8">The sequence shown here is derived from an EMBL/GenBank/DDBJ whole genome shotgun (WGS) entry which is preliminary data.</text>
</comment>
<evidence type="ECO:0000256" key="7">
    <source>
        <dbReference type="SAM" id="Phobius"/>
    </source>
</evidence>
<sequence>MFFNTLTPKFYVALTGTSSLISGLILIFEWWYFKRYGTSFIEQVSINHLTPILNGNDSNNISLTNNDVSSISFPSSSIVNGFNGNNNVNNGVLTNGGTDSTTPVTGTNECKVWKNPCALFRGAEYQRLIQYNGKEPLTFHDMNLSAQEHQTFFTCDLDEGKLEYEMMQRAWRERTPSIRIQLAHDALEKNSEFTPALILLAEEEATTIIEVERLLKQALKCAENAYRKSQQLLEQGRIQDIVH</sequence>
<keyword evidence="4 7" id="KW-1133">Transmembrane helix</keyword>
<dbReference type="AlphaFoldDB" id="A0A8S2ZAE9"/>
<dbReference type="Proteomes" id="UP000681720">
    <property type="component" value="Unassembled WGS sequence"/>
</dbReference>
<dbReference type="Pfam" id="PF04184">
    <property type="entry name" value="ST7"/>
    <property type="match status" value="1"/>
</dbReference>
<feature type="non-terminal residue" evidence="8">
    <location>
        <position position="1"/>
    </location>
</feature>
<evidence type="ECO:0000256" key="3">
    <source>
        <dbReference type="ARBA" id="ARBA00022692"/>
    </source>
</evidence>
<reference evidence="8" key="1">
    <citation type="submission" date="2021-02" db="EMBL/GenBank/DDBJ databases">
        <authorList>
            <person name="Nowell W R."/>
        </authorList>
    </citation>
    <scope>NUCLEOTIDE SEQUENCE</scope>
</reference>
<evidence type="ECO:0000256" key="6">
    <source>
        <dbReference type="ARBA" id="ARBA00040270"/>
    </source>
</evidence>
<dbReference type="PANTHER" id="PTHR12745">
    <property type="entry name" value="SUPPRESSION OF TUMORIGENICITY 7"/>
    <property type="match status" value="1"/>
</dbReference>
<proteinExistence type="inferred from homology"/>
<evidence type="ECO:0000313" key="9">
    <source>
        <dbReference type="Proteomes" id="UP000681720"/>
    </source>
</evidence>
<comment type="similarity">
    <text evidence="2">Belongs to the ST7 family.</text>
</comment>
<evidence type="ECO:0000256" key="4">
    <source>
        <dbReference type="ARBA" id="ARBA00022989"/>
    </source>
</evidence>
<gene>
    <name evidence="8" type="ORF">GIL414_LOCUS38968</name>
</gene>
<evidence type="ECO:0000256" key="2">
    <source>
        <dbReference type="ARBA" id="ARBA00009751"/>
    </source>
</evidence>
<evidence type="ECO:0000256" key="5">
    <source>
        <dbReference type="ARBA" id="ARBA00023136"/>
    </source>
</evidence>
<keyword evidence="3 7" id="KW-0812">Transmembrane</keyword>
<comment type="subcellular location">
    <subcellularLocation>
        <location evidence="1">Membrane</location>
        <topology evidence="1">Multi-pass membrane protein</topology>
    </subcellularLocation>
</comment>
<keyword evidence="5 7" id="KW-0472">Membrane</keyword>
<protein>
    <recommendedName>
        <fullName evidence="6">Protein ST7 homolog</fullName>
    </recommendedName>
</protein>
<feature type="transmembrane region" description="Helical" evidence="7">
    <location>
        <begin position="12"/>
        <end position="33"/>
    </location>
</feature>
<organism evidence="8 9">
    <name type="scientific">Rotaria magnacalcarata</name>
    <dbReference type="NCBI Taxonomy" id="392030"/>
    <lineage>
        <taxon>Eukaryota</taxon>
        <taxon>Metazoa</taxon>
        <taxon>Spiralia</taxon>
        <taxon>Gnathifera</taxon>
        <taxon>Rotifera</taxon>
        <taxon>Eurotatoria</taxon>
        <taxon>Bdelloidea</taxon>
        <taxon>Philodinida</taxon>
        <taxon>Philodinidae</taxon>
        <taxon>Rotaria</taxon>
    </lineage>
</organism>